<feature type="transmembrane region" description="Helical" evidence="1">
    <location>
        <begin position="329"/>
        <end position="351"/>
    </location>
</feature>
<sequence>MYALSNCYEFVGMPPLVITDPGGANLDLYLTNLWDGSHPTNNILYQQTESARYDAASSTWKPGSPLGINYDVTLVSGKFPPGYYDARASHQDSRGNGNLGSYRGWWCPQLVHIRVYVQLDGKPVKNFSVNPRAVCPAMSTVPVPAWQRGVTDDSGYVDLLVPVGIRLVVVVDADSRYLYGTAQGFWDVPRDQNLPDGFAGGPTGEVVKDFVLTLSPSSVPTFGEKSSSNSSDNYSGFWADLWTPDAEKLEQMHGHLDFWKSWGPFGLFNGFITVWGVATFPNDESKYNGLVWEFSGVLGASKLDFRPLKTEGAPYADGGRGSLGGGALAFARVLVGLVVWAGAIFGVYKYLSPKWKA</sequence>
<evidence type="ECO:0000313" key="2">
    <source>
        <dbReference type="EMBL" id="MBB6052113.1"/>
    </source>
</evidence>
<evidence type="ECO:0000256" key="1">
    <source>
        <dbReference type="SAM" id="Phobius"/>
    </source>
</evidence>
<gene>
    <name evidence="2" type="ORF">HNQ39_003934</name>
</gene>
<comment type="caution">
    <text evidence="2">The sequence shown here is derived from an EMBL/GenBank/DDBJ whole genome shotgun (WGS) entry which is preliminary data.</text>
</comment>
<proteinExistence type="predicted"/>
<dbReference type="RefSeq" id="WP_184200530.1">
    <property type="nucleotide sequence ID" value="NZ_JACHGW010000004.1"/>
</dbReference>
<organism evidence="2 3">
    <name type="scientific">Armatimonas rosea</name>
    <dbReference type="NCBI Taxonomy" id="685828"/>
    <lineage>
        <taxon>Bacteria</taxon>
        <taxon>Bacillati</taxon>
        <taxon>Armatimonadota</taxon>
        <taxon>Armatimonadia</taxon>
        <taxon>Armatimonadales</taxon>
        <taxon>Armatimonadaceae</taxon>
        <taxon>Armatimonas</taxon>
    </lineage>
</organism>
<accession>A0A7W9W7W5</accession>
<reference evidence="2 3" key="1">
    <citation type="submission" date="2020-08" db="EMBL/GenBank/DDBJ databases">
        <title>Genomic Encyclopedia of Type Strains, Phase IV (KMG-IV): sequencing the most valuable type-strain genomes for metagenomic binning, comparative biology and taxonomic classification.</title>
        <authorList>
            <person name="Goeker M."/>
        </authorList>
    </citation>
    <scope>NUCLEOTIDE SEQUENCE [LARGE SCALE GENOMIC DNA]</scope>
    <source>
        <strain evidence="2 3">DSM 23562</strain>
    </source>
</reference>
<protein>
    <submittedName>
        <fullName evidence="2">Uncharacterized protein</fullName>
    </submittedName>
</protein>
<name>A0A7W9W7W5_ARMRO</name>
<dbReference type="AlphaFoldDB" id="A0A7W9W7W5"/>
<dbReference type="EMBL" id="JACHGW010000004">
    <property type="protein sequence ID" value="MBB6052113.1"/>
    <property type="molecule type" value="Genomic_DNA"/>
</dbReference>
<evidence type="ECO:0000313" key="3">
    <source>
        <dbReference type="Proteomes" id="UP000520814"/>
    </source>
</evidence>
<keyword evidence="1" id="KW-0812">Transmembrane</keyword>
<keyword evidence="1" id="KW-1133">Transmembrane helix</keyword>
<keyword evidence="1" id="KW-0472">Membrane</keyword>
<keyword evidence="3" id="KW-1185">Reference proteome</keyword>
<dbReference type="Proteomes" id="UP000520814">
    <property type="component" value="Unassembled WGS sequence"/>
</dbReference>